<dbReference type="SUPFAM" id="SSF52172">
    <property type="entry name" value="CheY-like"/>
    <property type="match status" value="1"/>
</dbReference>
<comment type="caution">
    <text evidence="4">The sequence shown here is derived from an EMBL/GenBank/DDBJ whole genome shotgun (WGS) entry which is preliminary data.</text>
</comment>
<feature type="modified residue" description="4-aspartylphosphate" evidence="2">
    <location>
        <position position="55"/>
    </location>
</feature>
<dbReference type="InterPro" id="IPR001789">
    <property type="entry name" value="Sig_transdc_resp-reg_receiver"/>
</dbReference>
<dbReference type="InterPro" id="IPR050595">
    <property type="entry name" value="Bact_response_regulator"/>
</dbReference>
<dbReference type="Gene3D" id="3.40.50.2300">
    <property type="match status" value="1"/>
</dbReference>
<dbReference type="RefSeq" id="WP_128694703.1">
    <property type="nucleotide sequence ID" value="NZ_LHQS01000003.1"/>
</dbReference>
<dbReference type="Proteomes" id="UP000290932">
    <property type="component" value="Unassembled WGS sequence"/>
</dbReference>
<dbReference type="AlphaFoldDB" id="A0A498GY56"/>
<dbReference type="InterPro" id="IPR011006">
    <property type="entry name" value="CheY-like_superfamily"/>
</dbReference>
<keyword evidence="5" id="KW-1185">Reference proteome</keyword>
<evidence type="ECO:0000256" key="2">
    <source>
        <dbReference type="PROSITE-ProRule" id="PRU00169"/>
    </source>
</evidence>
<dbReference type="PANTHER" id="PTHR44591:SF3">
    <property type="entry name" value="RESPONSE REGULATORY DOMAIN-CONTAINING PROTEIN"/>
    <property type="match status" value="1"/>
</dbReference>
<protein>
    <recommendedName>
        <fullName evidence="3">Response regulatory domain-containing protein</fullName>
    </recommendedName>
</protein>
<feature type="domain" description="Response regulatory" evidence="3">
    <location>
        <begin position="5"/>
        <end position="120"/>
    </location>
</feature>
<dbReference type="PANTHER" id="PTHR44591">
    <property type="entry name" value="STRESS RESPONSE REGULATOR PROTEIN 1"/>
    <property type="match status" value="1"/>
</dbReference>
<evidence type="ECO:0000259" key="3">
    <source>
        <dbReference type="PROSITE" id="PS50110"/>
    </source>
</evidence>
<accession>A0A498GY56</accession>
<reference evidence="4 5" key="1">
    <citation type="journal article" date="2015" name="Int. J. Syst. Evol. Microbiol.">
        <title>Methanoculleus taiwanensis sp. nov., a methanogen isolated from deep marine sediment at the deformation front area near Taiwan.</title>
        <authorList>
            <person name="Weng C.Y."/>
            <person name="Chen S.C."/>
            <person name="Lai M.C."/>
            <person name="Wu S.Y."/>
            <person name="Lin S."/>
            <person name="Yang T.F."/>
            <person name="Chen P.C."/>
        </authorList>
    </citation>
    <scope>NUCLEOTIDE SEQUENCE [LARGE SCALE GENOMIC DNA]</scope>
    <source>
        <strain evidence="4 5">CYW4</strain>
    </source>
</reference>
<sequence length="122" mass="13479">MTELRIVITEDDAIIALDIERQVAAMGHTVVGVAATAEEALRIVEERQPDLVLLDIRLKGAVDGIAVAEEIQRRFSTPIIFITAYSDKSVIERAEAVQPQGYLVKPIRKEDLAEAIGQVRTR</sequence>
<dbReference type="Pfam" id="PF00072">
    <property type="entry name" value="Response_reg"/>
    <property type="match status" value="1"/>
</dbReference>
<dbReference type="CDD" id="cd17534">
    <property type="entry name" value="REC_DC-like"/>
    <property type="match status" value="1"/>
</dbReference>
<evidence type="ECO:0000313" key="4">
    <source>
        <dbReference type="EMBL" id="RXE55502.1"/>
    </source>
</evidence>
<dbReference type="EMBL" id="LHQS01000003">
    <property type="protein sequence ID" value="RXE55502.1"/>
    <property type="molecule type" value="Genomic_DNA"/>
</dbReference>
<keyword evidence="1 2" id="KW-0597">Phosphoprotein</keyword>
<name>A0A498GY56_9EURY</name>
<evidence type="ECO:0000256" key="1">
    <source>
        <dbReference type="ARBA" id="ARBA00022553"/>
    </source>
</evidence>
<dbReference type="PROSITE" id="PS50110">
    <property type="entry name" value="RESPONSE_REGULATORY"/>
    <property type="match status" value="1"/>
</dbReference>
<dbReference type="GO" id="GO:0000160">
    <property type="term" value="P:phosphorelay signal transduction system"/>
    <property type="evidence" value="ECO:0007669"/>
    <property type="project" value="InterPro"/>
</dbReference>
<dbReference type="OrthoDB" id="2830at2157"/>
<evidence type="ECO:0000313" key="5">
    <source>
        <dbReference type="Proteomes" id="UP000290932"/>
    </source>
</evidence>
<proteinExistence type="predicted"/>
<dbReference type="SMART" id="SM00448">
    <property type="entry name" value="REC"/>
    <property type="match status" value="1"/>
</dbReference>
<gene>
    <name evidence="4" type="ORF">ABH15_12370</name>
</gene>
<organism evidence="4 5">
    <name type="scientific">Methanoculleus taiwanensis</name>
    <dbReference type="NCBI Taxonomy" id="1550565"/>
    <lineage>
        <taxon>Archaea</taxon>
        <taxon>Methanobacteriati</taxon>
        <taxon>Methanobacteriota</taxon>
        <taxon>Stenosarchaea group</taxon>
        <taxon>Methanomicrobia</taxon>
        <taxon>Methanomicrobiales</taxon>
        <taxon>Methanomicrobiaceae</taxon>
        <taxon>Methanoculleus</taxon>
    </lineage>
</organism>